<keyword evidence="3" id="KW-1185">Reference proteome</keyword>
<dbReference type="OrthoDB" id="28868at2759"/>
<proteinExistence type="predicted"/>
<dbReference type="EMBL" id="CABPRJ010001431">
    <property type="protein sequence ID" value="VVC36172.1"/>
    <property type="molecule type" value="Genomic_DNA"/>
</dbReference>
<accession>A0A5E4N1N9</accession>
<dbReference type="Pfam" id="PF13369">
    <property type="entry name" value="Transglut_core2"/>
    <property type="match status" value="1"/>
</dbReference>
<gene>
    <name evidence="2" type="ORF">CINCED_3A006377</name>
</gene>
<dbReference type="Proteomes" id="UP000325440">
    <property type="component" value="Unassembled WGS sequence"/>
</dbReference>
<evidence type="ECO:0000313" key="3">
    <source>
        <dbReference type="Proteomes" id="UP000325440"/>
    </source>
</evidence>
<protein>
    <submittedName>
        <fullName evidence="2">Protein SirB1, N-terminal</fullName>
    </submittedName>
</protein>
<evidence type="ECO:0000259" key="1">
    <source>
        <dbReference type="Pfam" id="PF13369"/>
    </source>
</evidence>
<sequence length="630" mass="73347">MNQDGSTQIKQQHEITTIVDLPTELIVNICSFRIIRLTDIFNLATCHSKLNNSLFHEQNSVFWKSKYIQKFGPLHKNEFEINIDEQNTWKNEITLRASLNKTVSYEIEQMPGKYLRYKSVPFHLFPFTEQLHSKYQSHRFYVSSAAMAYYRRLLSNKCCNANYDLLYMAHLFLIYSSQVYFGYKLQEYISSPITENLIEHAFYLLGRWLCPTDDTSYWDMNSRFNGIAVKVCETMQENHPLHPIVGKESDLDQLHKRGQNVIDHDLFDATSTICLLSCLQEVLFANRNIVCMCDRDVNCFLMPKAVERQKGSVFILCIIYESVARRLGVKVTLTKTPVDHCVTWLSSWPGDIHKDPLYFMIDITRCGIMLPSEICPISKSLAGCDDLNSILDMFWSFSKTMKNMESYKFVLDLQRILKPENFKLQFRYEQFHNDYDYCQCPMLRDSVNPHAPNHTDMKDTMYTDWKNIFPLIPQTRGTNDDPKYAIGMMIDTIAVGIGGIGSRSSGVRNKLGIIVGWTRVLNTNPSPKKAVYLYHVLIGPVCCLRTGKYQNPIIKSLMTNKHEKLKRQLELYDYNFKNTGKFFKHYSYDLCAFVPVNDLAKLYPDDHSFTVNKSRKFKNKLKLSNFVPKF</sequence>
<name>A0A5E4N1N9_9HEMI</name>
<organism evidence="2 3">
    <name type="scientific">Cinara cedri</name>
    <dbReference type="NCBI Taxonomy" id="506608"/>
    <lineage>
        <taxon>Eukaryota</taxon>
        <taxon>Metazoa</taxon>
        <taxon>Ecdysozoa</taxon>
        <taxon>Arthropoda</taxon>
        <taxon>Hexapoda</taxon>
        <taxon>Insecta</taxon>
        <taxon>Pterygota</taxon>
        <taxon>Neoptera</taxon>
        <taxon>Paraneoptera</taxon>
        <taxon>Hemiptera</taxon>
        <taxon>Sternorrhyncha</taxon>
        <taxon>Aphidomorpha</taxon>
        <taxon>Aphidoidea</taxon>
        <taxon>Aphididae</taxon>
        <taxon>Lachninae</taxon>
        <taxon>Cinara</taxon>
    </lineage>
</organism>
<evidence type="ECO:0000313" key="2">
    <source>
        <dbReference type="EMBL" id="VVC36172.1"/>
    </source>
</evidence>
<dbReference type="InterPro" id="IPR032698">
    <property type="entry name" value="SirB1_N"/>
</dbReference>
<dbReference type="AlphaFoldDB" id="A0A5E4N1N9"/>
<reference evidence="2 3" key="1">
    <citation type="submission" date="2019-08" db="EMBL/GenBank/DDBJ databases">
        <authorList>
            <person name="Alioto T."/>
            <person name="Alioto T."/>
            <person name="Gomez Garrido J."/>
        </authorList>
    </citation>
    <scope>NUCLEOTIDE SEQUENCE [LARGE SCALE GENOMIC DNA]</scope>
</reference>
<feature type="domain" description="Protein SirB1 N-terminal" evidence="1">
    <location>
        <begin position="250"/>
        <end position="368"/>
    </location>
</feature>